<dbReference type="AlphaFoldDB" id="A0A6J1IUF9"/>
<protein>
    <submittedName>
        <fullName evidence="2">Uncharacterized protein LOC111480020</fullName>
    </submittedName>
</protein>
<dbReference type="GeneID" id="111480020"/>
<accession>A0A6J1IUF9</accession>
<evidence type="ECO:0000313" key="1">
    <source>
        <dbReference type="Proteomes" id="UP000504608"/>
    </source>
</evidence>
<dbReference type="KEGG" id="cmax:111480020"/>
<reference evidence="2" key="1">
    <citation type="submission" date="2025-08" db="UniProtKB">
        <authorList>
            <consortium name="RefSeq"/>
        </authorList>
    </citation>
    <scope>IDENTIFICATION</scope>
    <source>
        <tissue evidence="2">Young leaves</tissue>
    </source>
</reference>
<sequence>MAPTTCSACTLFCVRSQGRGAVEEKQLPNASIIRTQEVNIEKQPLLRFMIMGRKSLPNPARKRRPYRGFVDMVTTNVQDVKAALQGEFGHTRFHPADPPDYLNFEGCEFLLISASDDIEQASLRLMNVIWLRLFVRRPQPSLFSRALGSSIVE</sequence>
<name>A0A6J1IUF9_CUCMA</name>
<dbReference type="OrthoDB" id="1028014at2759"/>
<evidence type="ECO:0000313" key="2">
    <source>
        <dbReference type="RefSeq" id="XP_022980746.1"/>
    </source>
</evidence>
<dbReference type="PANTHER" id="PTHR34776">
    <property type="entry name" value="F17F16.3 PROTEIN"/>
    <property type="match status" value="1"/>
</dbReference>
<dbReference type="PANTHER" id="PTHR34776:SF1">
    <property type="entry name" value="F17F16.3 PROTEIN"/>
    <property type="match status" value="1"/>
</dbReference>
<organism evidence="1 2">
    <name type="scientific">Cucurbita maxima</name>
    <name type="common">Pumpkin</name>
    <name type="synonym">Winter squash</name>
    <dbReference type="NCBI Taxonomy" id="3661"/>
    <lineage>
        <taxon>Eukaryota</taxon>
        <taxon>Viridiplantae</taxon>
        <taxon>Streptophyta</taxon>
        <taxon>Embryophyta</taxon>
        <taxon>Tracheophyta</taxon>
        <taxon>Spermatophyta</taxon>
        <taxon>Magnoliopsida</taxon>
        <taxon>eudicotyledons</taxon>
        <taxon>Gunneridae</taxon>
        <taxon>Pentapetalae</taxon>
        <taxon>rosids</taxon>
        <taxon>fabids</taxon>
        <taxon>Cucurbitales</taxon>
        <taxon>Cucurbitaceae</taxon>
        <taxon>Cucurbiteae</taxon>
        <taxon>Cucurbita</taxon>
    </lineage>
</organism>
<dbReference type="Proteomes" id="UP000504608">
    <property type="component" value="Unplaced"/>
</dbReference>
<dbReference type="RefSeq" id="XP_022980746.1">
    <property type="nucleotide sequence ID" value="XM_023124978.1"/>
</dbReference>
<gene>
    <name evidence="2" type="primary">LOC111480020</name>
</gene>
<proteinExistence type="predicted"/>
<keyword evidence="1" id="KW-1185">Reference proteome</keyword>